<evidence type="ECO:0000256" key="4">
    <source>
        <dbReference type="ARBA" id="ARBA00023251"/>
    </source>
</evidence>
<dbReference type="PROSITE" id="PS00336">
    <property type="entry name" value="BETA_LACTAMASE_C"/>
    <property type="match status" value="1"/>
</dbReference>
<dbReference type="EC" id="3.5.2.6" evidence="5"/>
<dbReference type="SUPFAM" id="SSF56601">
    <property type="entry name" value="beta-lactamase/transpeptidase-like"/>
    <property type="match status" value="1"/>
</dbReference>
<keyword evidence="3 5" id="KW-0378">Hydrolase</keyword>
<comment type="similarity">
    <text evidence="2 5">Belongs to the class-C beta-lactamase family.</text>
</comment>
<gene>
    <name evidence="7" type="ORF">CE91St30_14660</name>
</gene>
<dbReference type="InterPro" id="IPR001586">
    <property type="entry name" value="Beta-lactam_class-C_AS"/>
</dbReference>
<dbReference type="InterPro" id="IPR050491">
    <property type="entry name" value="AmpC-like"/>
</dbReference>
<evidence type="ECO:0000256" key="5">
    <source>
        <dbReference type="RuleBase" id="RU361140"/>
    </source>
</evidence>
<dbReference type="PANTHER" id="PTHR46825">
    <property type="entry name" value="D-ALANYL-D-ALANINE-CARBOXYPEPTIDASE/ENDOPEPTIDASE AMPH"/>
    <property type="match status" value="1"/>
</dbReference>
<dbReference type="Proteomes" id="UP001320544">
    <property type="component" value="Chromosome"/>
</dbReference>
<organism evidence="7 8">
    <name type="scientific">Raoultibacter timonensis</name>
    <dbReference type="NCBI Taxonomy" id="1907662"/>
    <lineage>
        <taxon>Bacteria</taxon>
        <taxon>Bacillati</taxon>
        <taxon>Actinomycetota</taxon>
        <taxon>Coriobacteriia</taxon>
        <taxon>Eggerthellales</taxon>
        <taxon>Eggerthellaceae</taxon>
        <taxon>Raoultibacter</taxon>
    </lineage>
</organism>
<dbReference type="PANTHER" id="PTHR46825:SF8">
    <property type="entry name" value="BETA-LACTAMASE-RELATED"/>
    <property type="match status" value="1"/>
</dbReference>
<proteinExistence type="inferred from homology"/>
<dbReference type="EMBL" id="AP025564">
    <property type="protein sequence ID" value="BDE96133.1"/>
    <property type="molecule type" value="Genomic_DNA"/>
</dbReference>
<keyword evidence="8" id="KW-1185">Reference proteome</keyword>
<accession>A0ABM7WIS2</accession>
<keyword evidence="4 5" id="KW-0046">Antibiotic resistance</keyword>
<dbReference type="Gene3D" id="3.40.710.10">
    <property type="entry name" value="DD-peptidase/beta-lactamase superfamily"/>
    <property type="match status" value="1"/>
</dbReference>
<dbReference type="Pfam" id="PF00144">
    <property type="entry name" value="Beta-lactamase"/>
    <property type="match status" value="1"/>
</dbReference>
<evidence type="ECO:0000259" key="6">
    <source>
        <dbReference type="Pfam" id="PF00144"/>
    </source>
</evidence>
<evidence type="ECO:0000256" key="2">
    <source>
        <dbReference type="ARBA" id="ARBA00007840"/>
    </source>
</evidence>
<comment type="catalytic activity">
    <reaction evidence="1 5">
        <text>a beta-lactam + H2O = a substituted beta-amino acid</text>
        <dbReference type="Rhea" id="RHEA:20401"/>
        <dbReference type="ChEBI" id="CHEBI:15377"/>
        <dbReference type="ChEBI" id="CHEBI:35627"/>
        <dbReference type="ChEBI" id="CHEBI:140347"/>
        <dbReference type="EC" id="3.5.2.6"/>
    </reaction>
</comment>
<feature type="domain" description="Beta-lactamase-related" evidence="6">
    <location>
        <begin position="38"/>
        <end position="308"/>
    </location>
</feature>
<dbReference type="InterPro" id="IPR012338">
    <property type="entry name" value="Beta-lactam/transpept-like"/>
</dbReference>
<protein>
    <recommendedName>
        <fullName evidence="5">Beta-lactamase</fullName>
        <ecNumber evidence="5">3.5.2.6</ecNumber>
    </recommendedName>
</protein>
<reference evidence="7 8" key="1">
    <citation type="submission" date="2022-01" db="EMBL/GenBank/DDBJ databases">
        <title>Novel bile acid biosynthetic pathways are enriched in the microbiome of centenarians.</title>
        <authorList>
            <person name="Sato Y."/>
            <person name="Atarashi K."/>
            <person name="Plichta R.D."/>
            <person name="Arai Y."/>
            <person name="Sasajima S."/>
            <person name="Kearney M.S."/>
            <person name="Suda W."/>
            <person name="Takeshita K."/>
            <person name="Sasaki T."/>
            <person name="Okamoto S."/>
            <person name="Skelly N.A."/>
            <person name="Okamura Y."/>
            <person name="Vlamakis H."/>
            <person name="Li Y."/>
            <person name="Tanoue T."/>
            <person name="Takei H."/>
            <person name="Nittono H."/>
            <person name="Narushima S."/>
            <person name="Irie J."/>
            <person name="Itoh H."/>
            <person name="Moriya K."/>
            <person name="Sugiura Y."/>
            <person name="Suematsu M."/>
            <person name="Moritoki N."/>
            <person name="Shibata S."/>
            <person name="Littman R.D."/>
            <person name="Fischbach A.M."/>
            <person name="Uwamino Y."/>
            <person name="Inoue T."/>
            <person name="Honda A."/>
            <person name="Hattori M."/>
            <person name="Murai T."/>
            <person name="Xavier J.R."/>
            <person name="Hirose N."/>
            <person name="Honda K."/>
        </authorList>
    </citation>
    <scope>NUCLEOTIDE SEQUENCE [LARGE SCALE GENOMIC DNA]</scope>
    <source>
        <strain evidence="7 8">CE91-St30</strain>
    </source>
</reference>
<name>A0ABM7WIS2_9ACTN</name>
<dbReference type="InterPro" id="IPR001466">
    <property type="entry name" value="Beta-lactam-related"/>
</dbReference>
<evidence type="ECO:0000256" key="1">
    <source>
        <dbReference type="ARBA" id="ARBA00001526"/>
    </source>
</evidence>
<evidence type="ECO:0000313" key="7">
    <source>
        <dbReference type="EMBL" id="BDE96133.1"/>
    </source>
</evidence>
<evidence type="ECO:0000313" key="8">
    <source>
        <dbReference type="Proteomes" id="UP001320544"/>
    </source>
</evidence>
<dbReference type="RefSeq" id="WP_244412427.1">
    <property type="nucleotide sequence ID" value="NZ_AP025564.1"/>
</dbReference>
<sequence length="328" mass="36373">MHLDESDIQKYCKNKPHVVLTVATHEKGVDDIRSFGSGGVPVAPESRSYEVGSISKVFLATLLAKCLEEGLLRLDDTVDRHIDLPAGLSYPTILQLATHTSGYADPDLFDSKLDALSYVFSSGKKQSNPFDGFTSDWLIDSILEASRKPRKEGKFQYSNFGYSVLGHALGQAMGKRYFDCITTYIKEDLGLAATSCNSNELCMVHGFKKEADLGNWTWSDDSAYAPAGCICSNASDMLAFAKMNLYGERSHLAYSHQKRVSDKHLDVGLGWMIEKDDDTVWHNGRTGSFHAFLAFSKKRERAVVLLSNCIKYLAWPEDGIALSLIKSE</sequence>
<evidence type="ECO:0000256" key="3">
    <source>
        <dbReference type="ARBA" id="ARBA00022801"/>
    </source>
</evidence>